<keyword evidence="1" id="KW-0378">Hydrolase</keyword>
<dbReference type="InterPro" id="IPR005322">
    <property type="entry name" value="Peptidase_C69"/>
</dbReference>
<reference evidence="2 3" key="1">
    <citation type="submission" date="2014-02" db="EMBL/GenBank/DDBJ databases">
        <title>Kosmotoga genome sequencing.</title>
        <authorList>
            <person name="Pollo S.M."/>
            <person name="Charchuk R."/>
            <person name="Nesbo C.L."/>
        </authorList>
    </citation>
    <scope>NUCLEOTIDE SEQUENCE [LARGE SCALE GENOMIC DNA]</scope>
    <source>
        <strain evidence="2 3">S304</strain>
    </source>
</reference>
<gene>
    <name evidence="2" type="ORF">AT15_05015</name>
</gene>
<dbReference type="OrthoDB" id="9764088at2"/>
<dbReference type="AlphaFoldDB" id="A0A176JVI9"/>
<comment type="caution">
    <text evidence="2">The sequence shown here is derived from an EMBL/GenBank/DDBJ whole genome shotgun (WGS) entry which is preliminary data.</text>
</comment>
<comment type="similarity">
    <text evidence="1">Belongs to the peptidase C69 family.</text>
</comment>
<evidence type="ECO:0000256" key="1">
    <source>
        <dbReference type="RuleBase" id="RU364089"/>
    </source>
</evidence>
<sequence length="430" mass="48853">MCDTIVITPKITGNKMLFAKNSDREPNEPQAVIFFPSKIHEEGEVSATYVNIPQVRKTKAFLLSKPSWIWGGEMGINEDNVAIGNEAVFTREPVSEKGLLGMDLLRIALERASSADMALEIITSLLENPGQGGNGGFTKRLLYHNSFIIADKEKAWILETAGKYWAAKKVDTIGTISNALTIGNDFDMIHPEAIEHAVKKHWCESVDDFEFNKAFGKRLYALFSGGRFRKERTEKLIRDKLPQLTVKEIFEILRDHGDTQNITKGSMRTVCMHAGGVISSQTTASMVCEISDITTVWITNNSAPCLSVFKPVWFNGNESTLPYVKEEEGMKHWYHGERFYRKALKNYLKAREFFEETAEKLELELLYKVNKAFEKEIPDFESLKDISKEAFSKSWKIIDGLISKTSELPAGKRSLYFKLYWLIQNSKFKG</sequence>
<dbReference type="Pfam" id="PF03577">
    <property type="entry name" value="Peptidase_C69"/>
    <property type="match status" value="1"/>
</dbReference>
<comment type="catalytic activity">
    <reaction evidence="1">
        <text>an L-aminoacyl-L-amino acid + H2O = 2 an L-alpha-amino acid</text>
        <dbReference type="Rhea" id="RHEA:48940"/>
        <dbReference type="ChEBI" id="CHEBI:15377"/>
        <dbReference type="ChEBI" id="CHEBI:59869"/>
        <dbReference type="ChEBI" id="CHEBI:77460"/>
    </reaction>
</comment>
<dbReference type="EMBL" id="JFHK01000026">
    <property type="protein sequence ID" value="OAA27580.1"/>
    <property type="molecule type" value="Genomic_DNA"/>
</dbReference>
<accession>A0A176JVI9</accession>
<dbReference type="STRING" id="1453497.AT15_05015"/>
<dbReference type="PANTHER" id="PTHR12994:SF17">
    <property type="entry name" value="LD30995P"/>
    <property type="match status" value="1"/>
</dbReference>
<keyword evidence="1" id="KW-0224">Dipeptidase</keyword>
<dbReference type="GO" id="GO:0070004">
    <property type="term" value="F:cysteine-type exopeptidase activity"/>
    <property type="evidence" value="ECO:0007669"/>
    <property type="project" value="InterPro"/>
</dbReference>
<organism evidence="2 3">
    <name type="scientific">Kosmotoga arenicorallina S304</name>
    <dbReference type="NCBI Taxonomy" id="1453497"/>
    <lineage>
        <taxon>Bacteria</taxon>
        <taxon>Thermotogati</taxon>
        <taxon>Thermotogota</taxon>
        <taxon>Thermotogae</taxon>
        <taxon>Kosmotogales</taxon>
        <taxon>Kosmotogaceae</taxon>
        <taxon>Kosmotoga</taxon>
    </lineage>
</organism>
<name>A0A176JVI9_9BACT</name>
<dbReference type="RefSeq" id="WP_068348889.1">
    <property type="nucleotide sequence ID" value="NZ_JFHK01000026.1"/>
</dbReference>
<evidence type="ECO:0000313" key="3">
    <source>
        <dbReference type="Proteomes" id="UP000077339"/>
    </source>
</evidence>
<proteinExistence type="inferred from homology"/>
<keyword evidence="1" id="KW-0645">Protease</keyword>
<keyword evidence="3" id="KW-1185">Reference proteome</keyword>
<dbReference type="PATRIC" id="fig|1453497.3.peg.996"/>
<evidence type="ECO:0000313" key="2">
    <source>
        <dbReference type="EMBL" id="OAA27580.1"/>
    </source>
</evidence>
<dbReference type="EC" id="3.4.-.-" evidence="1"/>
<dbReference type="GO" id="GO:0016805">
    <property type="term" value="F:dipeptidase activity"/>
    <property type="evidence" value="ECO:0007669"/>
    <property type="project" value="UniProtKB-KW"/>
</dbReference>
<dbReference type="Gene3D" id="3.60.60.10">
    <property type="entry name" value="Penicillin V Acylase, Chain A"/>
    <property type="match status" value="1"/>
</dbReference>
<dbReference type="PANTHER" id="PTHR12994">
    <property type="entry name" value="SECERNIN"/>
    <property type="match status" value="1"/>
</dbReference>
<protein>
    <recommendedName>
        <fullName evidence="1">Dipeptidase</fullName>
        <ecNumber evidence="1">3.4.-.-</ecNumber>
    </recommendedName>
</protein>
<dbReference type="GO" id="GO:0006508">
    <property type="term" value="P:proteolysis"/>
    <property type="evidence" value="ECO:0007669"/>
    <property type="project" value="UniProtKB-KW"/>
</dbReference>
<dbReference type="Proteomes" id="UP000077339">
    <property type="component" value="Unassembled WGS sequence"/>
</dbReference>